<dbReference type="SUPFAM" id="SSF64484">
    <property type="entry name" value="beta and beta-prime subunits of DNA dependent RNA-polymerase"/>
    <property type="match status" value="1"/>
</dbReference>
<dbReference type="InterPro" id="IPR035698">
    <property type="entry name" value="RNAP_III_Rpc1_C"/>
</dbReference>
<dbReference type="InterPro" id="IPR000722">
    <property type="entry name" value="RNA_pol_asu"/>
</dbReference>
<evidence type="ECO:0000256" key="2">
    <source>
        <dbReference type="ARBA" id="ARBA00006460"/>
    </source>
</evidence>
<dbReference type="GO" id="GO:0003677">
    <property type="term" value="F:DNA binding"/>
    <property type="evidence" value="ECO:0007669"/>
    <property type="project" value="InterPro"/>
</dbReference>
<dbReference type="InterPro" id="IPR007080">
    <property type="entry name" value="RNA_pol_Rpb1_1"/>
</dbReference>
<dbReference type="KEGG" id="cam:101491903"/>
<dbReference type="Gene3D" id="4.10.860.120">
    <property type="entry name" value="RNA polymerase II, clamp domain"/>
    <property type="match status" value="1"/>
</dbReference>
<evidence type="ECO:0000256" key="7">
    <source>
        <dbReference type="ARBA" id="ARBA00022723"/>
    </source>
</evidence>
<evidence type="ECO:0000256" key="10">
    <source>
        <dbReference type="ARBA" id="ARBA00023163"/>
    </source>
</evidence>
<dbReference type="Pfam" id="PF00623">
    <property type="entry name" value="RNA_pol_Rpb1_2"/>
    <property type="match status" value="1"/>
</dbReference>
<dbReference type="STRING" id="3827.A0A1S2YKF5"/>
<dbReference type="Proteomes" id="UP000087171">
    <property type="component" value="Chromosome Ca6"/>
</dbReference>
<keyword evidence="7" id="KW-0479">Metal-binding</keyword>
<evidence type="ECO:0000256" key="9">
    <source>
        <dbReference type="ARBA" id="ARBA00022842"/>
    </source>
</evidence>
<dbReference type="Pfam" id="PF04998">
    <property type="entry name" value="RNA_pol_Rpb1_5"/>
    <property type="match status" value="1"/>
</dbReference>
<dbReference type="Gene3D" id="2.40.40.20">
    <property type="match status" value="1"/>
</dbReference>
<dbReference type="FunFam" id="2.40.40.20:FF:000019">
    <property type="entry name" value="DNA-directed RNA polymerase II subunit RPB1"/>
    <property type="match status" value="1"/>
</dbReference>
<keyword evidence="9" id="KW-0460">Magnesium</keyword>
<dbReference type="CDD" id="cd02736">
    <property type="entry name" value="RNAP_III_Rpc1_C"/>
    <property type="match status" value="1"/>
</dbReference>
<evidence type="ECO:0000313" key="15">
    <source>
        <dbReference type="Proteomes" id="UP000087171"/>
    </source>
</evidence>
<evidence type="ECO:0000256" key="4">
    <source>
        <dbReference type="ARBA" id="ARBA00022478"/>
    </source>
</evidence>
<comment type="catalytic activity">
    <reaction evidence="12 13">
        <text>RNA(n) + a ribonucleoside 5'-triphosphate = RNA(n+1) + diphosphate</text>
        <dbReference type="Rhea" id="RHEA:21248"/>
        <dbReference type="Rhea" id="RHEA-COMP:14527"/>
        <dbReference type="Rhea" id="RHEA-COMP:17342"/>
        <dbReference type="ChEBI" id="CHEBI:33019"/>
        <dbReference type="ChEBI" id="CHEBI:61557"/>
        <dbReference type="ChEBI" id="CHEBI:140395"/>
        <dbReference type="EC" id="2.7.7.6"/>
    </reaction>
</comment>
<dbReference type="InterPro" id="IPR035697">
    <property type="entry name" value="RNAP_III_RPC1_N"/>
</dbReference>
<dbReference type="FunFam" id="1.10.150.390:FF:000004">
    <property type="entry name" value="DNA-directed RNA polymerase subunit"/>
    <property type="match status" value="1"/>
</dbReference>
<keyword evidence="8" id="KW-0862">Zinc</keyword>
<dbReference type="Pfam" id="PF04997">
    <property type="entry name" value="RNA_pol_Rpb1_1"/>
    <property type="match status" value="1"/>
</dbReference>
<dbReference type="Gene3D" id="1.10.274.100">
    <property type="entry name" value="RNA polymerase Rpb1, domain 3"/>
    <property type="match status" value="1"/>
</dbReference>
<dbReference type="PANTHER" id="PTHR48446:SF1">
    <property type="entry name" value="DNA-DIRECTED RNA POLYMERASE SUBUNIT BETA' N-TERMINAL SECTION"/>
    <property type="match status" value="1"/>
</dbReference>
<dbReference type="InterPro" id="IPR006592">
    <property type="entry name" value="RNA_pol_N"/>
</dbReference>
<dbReference type="InterPro" id="IPR042102">
    <property type="entry name" value="RNA_pol_Rpb1_3_sf"/>
</dbReference>
<dbReference type="GO" id="GO:0006351">
    <property type="term" value="P:DNA-templated transcription"/>
    <property type="evidence" value="ECO:0007669"/>
    <property type="project" value="InterPro"/>
</dbReference>
<dbReference type="Gene3D" id="3.30.1490.180">
    <property type="entry name" value="RNA polymerase ii"/>
    <property type="match status" value="1"/>
</dbReference>
<dbReference type="PaxDb" id="3827-XP_004505923.1"/>
<keyword evidence="6 13" id="KW-0548">Nucleotidyltransferase</keyword>
<dbReference type="eggNOG" id="KOG0261">
    <property type="taxonomic scope" value="Eukaryota"/>
</dbReference>
<evidence type="ECO:0000256" key="3">
    <source>
        <dbReference type="ARBA" id="ARBA00011206"/>
    </source>
</evidence>
<dbReference type="Gene3D" id="6.10.250.2940">
    <property type="match status" value="1"/>
</dbReference>
<keyword evidence="5 13" id="KW-0808">Transferase</keyword>
<comment type="subcellular location">
    <subcellularLocation>
        <location evidence="1">Nucleus</location>
    </subcellularLocation>
</comment>
<dbReference type="GeneID" id="101491903"/>
<dbReference type="Gene3D" id="6.20.50.80">
    <property type="match status" value="1"/>
</dbReference>
<dbReference type="GO" id="GO:0000428">
    <property type="term" value="C:DNA-directed RNA polymerase complex"/>
    <property type="evidence" value="ECO:0007669"/>
    <property type="project" value="UniProtKB-KW"/>
</dbReference>
<dbReference type="InterPro" id="IPR015700">
    <property type="entry name" value="RPC1"/>
</dbReference>
<dbReference type="InterPro" id="IPR007083">
    <property type="entry name" value="RNA_pol_Rpb1_4"/>
</dbReference>
<dbReference type="GO" id="GO:0003899">
    <property type="term" value="F:DNA-directed RNA polymerase activity"/>
    <property type="evidence" value="ECO:0007669"/>
    <property type="project" value="UniProtKB-EC"/>
</dbReference>
<reference evidence="16" key="2">
    <citation type="submission" date="2025-08" db="UniProtKB">
        <authorList>
            <consortium name="RefSeq"/>
        </authorList>
    </citation>
    <scope>IDENTIFICATION</scope>
    <source>
        <tissue evidence="16">Etiolated seedlings</tissue>
    </source>
</reference>
<evidence type="ECO:0000256" key="6">
    <source>
        <dbReference type="ARBA" id="ARBA00022695"/>
    </source>
</evidence>
<dbReference type="InterPro" id="IPR044893">
    <property type="entry name" value="RNA_pol_Rpb1_clamp_domain"/>
</dbReference>
<evidence type="ECO:0000256" key="8">
    <source>
        <dbReference type="ARBA" id="ARBA00022833"/>
    </source>
</evidence>
<sequence>MNRSRTEGLVFTKEPFIEDLGPRKIAGITYSTLSEAEISKIGEVQVWKGTYYDAFRKPEADGLLDSRMGPANKSLVCATCHGNFADCQGHYGYLPLVQPVFNVGYLNTMVKILKCICKGCAGILLDEDTRKKYLKKMRNSKLDELQKIQLLESIMKRFRSAKFIKCQRCGYINGIVKLTRSTLRIVHDCSHGKNDVVSELQSALSHMKEYRATNDLASRNLDPKSVHSLFTKMSDEDCALLYLAERPEKLIITNIAVPPIVIRPSVIMDGSQSNENDITEKLRKIIQANAALHKELEESTKFQGGFEMLQFLVAQYINSDVKGGPYSMQASKPLTGFVQRIKGKQGRFRSNLSGKRVEYTGRTVISPDPNLKITEVAIPIHMARILTYPERVTHHNIEKLRQCLRNGPDKYPGAKLLRHAGGTTWNLKVSCRKRLADELRFGDIVDRHLEDGDVVLFNRQPSLHRMSMMCHRARIMPWRTLRFNESVCNPYNADFDGDEMNLHVPQTEEARTEALLLMTVQNNLCTPKNGEILVASTQDFLTSSFLITRKDTFYDRSTFSLICSYMGDGMDPIDLPTPAIIKPVELWSGKQLFSILLRPHANVRVYVNLTVKEKTHNAKLDDRKREMKTMCPNDGFVYFRNSELISGQLGKVTLGNGNKDGLFSVLLRDYKAHAAASCMNRLAKFSARWIGNHGFSIGIDDVQPKEILIHRKKETITTGYSECDGFIEAFNKGKLELAPGCDAAQTLEAKIFQKLNSLRDTTAKVCMQTLHWRNSPLIMSQCGSKGSPINICQMVACVGQQSVGGCRAANGFVDRSLPHFTKKAKTPADKGFVANSFFTGLSATEFFFHTMGGREGLVDTAVKTADTGYMSRRLMKALEDLFLHYDYTVRDTNGGIVQFCYGDDGMDPSGMEGKNGKPLNFDRLFLKSKAICPSDGDDIILSSSDVCEVIRKKLSEVGMSKLVEKDASENDIMSVVGFSDDFIKSLQAFVKDNTKLTEAIAENDSKNLTNLKNFIPRISGISRRQLEVFLDICLSRYRIKKIEAGTPIGAIGAHSIGEPGTQMTLKTFHFAGVASMNVTLGVPRIIEIINGAKDIKTPIMTAILERDDNANTARMVKGRIEKTNLGQVAKSIKVVMTSRSATVVISLDMERIQDAHLNIDAHTVKESILRTAKLKLKAENVKVLDIKKLQVYPRLSGRNEIHFQLNILKNLLPSVVVKGVKTVERAVLEIDKKDKKVEKFALLVEGTGLQQVLGIEGVDGRKTRSNHVMEMLNVLGIEAARSTIIDQIQYTMGSHGMSIDVRHIMLLADIMTVRGQVLGMTRHGIQKMGRSVLMLASFESSTDHLFDASMRGRGDPIEGVSDCIIMGKPIRVGTGMIDIKQRLDPPVLPKGIDPILSLV</sequence>
<dbReference type="Pfam" id="PF05000">
    <property type="entry name" value="RNA_pol_Rpb1_4"/>
    <property type="match status" value="1"/>
</dbReference>
<evidence type="ECO:0000256" key="1">
    <source>
        <dbReference type="ARBA" id="ARBA00004123"/>
    </source>
</evidence>
<feature type="domain" description="RNA polymerase N-terminal" evidence="14">
    <location>
        <begin position="248"/>
        <end position="548"/>
    </location>
</feature>
<comment type="function">
    <text evidence="13">DNA-dependent RNA polymerase catalyzes the transcription of DNA into RNA using the four ribonucleoside triphosphates as substrates.</text>
</comment>
<dbReference type="Gene3D" id="1.10.132.30">
    <property type="match status" value="1"/>
</dbReference>
<dbReference type="NCBIfam" id="NF006336">
    <property type="entry name" value="PRK08566.1"/>
    <property type="match status" value="1"/>
</dbReference>
<keyword evidence="4 13" id="KW-0240">DNA-directed RNA polymerase</keyword>
<evidence type="ECO:0000256" key="5">
    <source>
        <dbReference type="ARBA" id="ARBA00022679"/>
    </source>
</evidence>
<name>A0A1S2YKF5_CICAR</name>
<dbReference type="OrthoDB" id="270392at2759"/>
<keyword evidence="10 13" id="KW-0804">Transcription</keyword>
<dbReference type="FunFam" id="1.10.274.100:FF:000007">
    <property type="entry name" value="DNA-directed RNA polymerase subunit"/>
    <property type="match status" value="1"/>
</dbReference>
<evidence type="ECO:0000256" key="11">
    <source>
        <dbReference type="ARBA" id="ARBA00023242"/>
    </source>
</evidence>
<gene>
    <name evidence="16" type="primary">LOC101491903</name>
</gene>
<dbReference type="EC" id="2.7.7.6" evidence="13"/>
<dbReference type="InterPro" id="IPR007081">
    <property type="entry name" value="RNA_pol_Rpb1_5"/>
</dbReference>
<dbReference type="PANTHER" id="PTHR48446">
    <property type="entry name" value="DNA-DIRECTED RNA POLYMERASE SUBUNIT BETA' N-TERMINAL SECTION"/>
    <property type="match status" value="1"/>
</dbReference>
<dbReference type="RefSeq" id="XP_004505923.1">
    <property type="nucleotide sequence ID" value="XM_004505866.3"/>
</dbReference>
<dbReference type="CDD" id="cd02583">
    <property type="entry name" value="RNAP_III_RPC1_N"/>
    <property type="match status" value="1"/>
</dbReference>
<reference evidence="15" key="1">
    <citation type="journal article" date="2013" name="Nat. Biotechnol.">
        <title>Draft genome sequence of chickpea (Cicer arietinum) provides a resource for trait improvement.</title>
        <authorList>
            <person name="Varshney R.K."/>
            <person name="Song C."/>
            <person name="Saxena R.K."/>
            <person name="Azam S."/>
            <person name="Yu S."/>
            <person name="Sharpe A.G."/>
            <person name="Cannon S."/>
            <person name="Baek J."/>
            <person name="Rosen B.D."/>
            <person name="Tar'an B."/>
            <person name="Millan T."/>
            <person name="Zhang X."/>
            <person name="Ramsay L.D."/>
            <person name="Iwata A."/>
            <person name="Wang Y."/>
            <person name="Nelson W."/>
            <person name="Farmer A.D."/>
            <person name="Gaur P.M."/>
            <person name="Soderlund C."/>
            <person name="Penmetsa R.V."/>
            <person name="Xu C."/>
            <person name="Bharti A.K."/>
            <person name="He W."/>
            <person name="Winter P."/>
            <person name="Zhao S."/>
            <person name="Hane J.K."/>
            <person name="Carrasquilla-Garcia N."/>
            <person name="Condie J.A."/>
            <person name="Upadhyaya H.D."/>
            <person name="Luo M.C."/>
            <person name="Thudi M."/>
            <person name="Gowda C.L."/>
            <person name="Singh N.P."/>
            <person name="Lichtenzveig J."/>
            <person name="Gali K.K."/>
            <person name="Rubio J."/>
            <person name="Nadarajan N."/>
            <person name="Dolezel J."/>
            <person name="Bansal K.C."/>
            <person name="Xu X."/>
            <person name="Edwards D."/>
            <person name="Zhang G."/>
            <person name="Kahl G."/>
            <person name="Gil J."/>
            <person name="Singh K.B."/>
            <person name="Datta S.K."/>
            <person name="Jackson S.A."/>
            <person name="Wang J."/>
            <person name="Cook D.R."/>
        </authorList>
    </citation>
    <scope>NUCLEOTIDE SEQUENCE [LARGE SCALE GENOMIC DNA]</scope>
    <source>
        <strain evidence="15">cv. CDC Frontier</strain>
    </source>
</reference>
<comment type="subunit">
    <text evidence="3">Component of the RNA polymerase III (Pol III) complex consisting of 17 subunits.</text>
</comment>
<evidence type="ECO:0000256" key="12">
    <source>
        <dbReference type="ARBA" id="ARBA00048552"/>
    </source>
</evidence>
<dbReference type="GO" id="GO:0046872">
    <property type="term" value="F:metal ion binding"/>
    <property type="evidence" value="ECO:0007669"/>
    <property type="project" value="UniProtKB-KW"/>
</dbReference>
<accession>A0A1S2YKF5</accession>
<proteinExistence type="inferred from homology"/>
<dbReference type="SMART" id="SM00663">
    <property type="entry name" value="RPOLA_N"/>
    <property type="match status" value="1"/>
</dbReference>
<protein>
    <recommendedName>
        <fullName evidence="13">DNA-directed RNA polymerase subunit</fullName>
        <ecNumber evidence="13">2.7.7.6</ecNumber>
    </recommendedName>
</protein>
<keyword evidence="15" id="KW-1185">Reference proteome</keyword>
<keyword evidence="11" id="KW-0539">Nucleus</keyword>
<evidence type="ECO:0000256" key="13">
    <source>
        <dbReference type="RuleBase" id="RU004279"/>
    </source>
</evidence>
<dbReference type="InterPro" id="IPR007066">
    <property type="entry name" value="RNA_pol_Rpb1_3"/>
</dbReference>
<evidence type="ECO:0000313" key="16">
    <source>
        <dbReference type="RefSeq" id="XP_004505923.1"/>
    </source>
</evidence>
<dbReference type="InterPro" id="IPR038120">
    <property type="entry name" value="Rpb1_funnel_sf"/>
</dbReference>
<dbReference type="Gene3D" id="1.10.150.390">
    <property type="match status" value="1"/>
</dbReference>
<dbReference type="GO" id="GO:0005634">
    <property type="term" value="C:nucleus"/>
    <property type="evidence" value="ECO:0007669"/>
    <property type="project" value="UniProtKB-SubCell"/>
</dbReference>
<dbReference type="Pfam" id="PF04983">
    <property type="entry name" value="RNA_pol_Rpb1_3"/>
    <property type="match status" value="1"/>
</dbReference>
<comment type="similarity">
    <text evidence="2 13">Belongs to the RNA polymerase beta' chain family.</text>
</comment>
<organism evidence="15 16">
    <name type="scientific">Cicer arietinum</name>
    <name type="common">Chickpea</name>
    <name type="synonym">Garbanzo</name>
    <dbReference type="NCBI Taxonomy" id="3827"/>
    <lineage>
        <taxon>Eukaryota</taxon>
        <taxon>Viridiplantae</taxon>
        <taxon>Streptophyta</taxon>
        <taxon>Embryophyta</taxon>
        <taxon>Tracheophyta</taxon>
        <taxon>Spermatophyta</taxon>
        <taxon>Magnoliopsida</taxon>
        <taxon>eudicotyledons</taxon>
        <taxon>Gunneridae</taxon>
        <taxon>Pentapetalae</taxon>
        <taxon>rosids</taxon>
        <taxon>fabids</taxon>
        <taxon>Fabales</taxon>
        <taxon>Fabaceae</taxon>
        <taxon>Papilionoideae</taxon>
        <taxon>50 kb inversion clade</taxon>
        <taxon>NPAAA clade</taxon>
        <taxon>Hologalegina</taxon>
        <taxon>IRL clade</taxon>
        <taxon>Cicereae</taxon>
        <taxon>Cicer</taxon>
    </lineage>
</organism>
<evidence type="ECO:0000259" key="14">
    <source>
        <dbReference type="SMART" id="SM00663"/>
    </source>
</evidence>